<evidence type="ECO:0000313" key="3">
    <source>
        <dbReference type="Proteomes" id="UP001558613"/>
    </source>
</evidence>
<reference evidence="2 3" key="1">
    <citation type="submission" date="2023-09" db="EMBL/GenBank/DDBJ databases">
        <authorList>
            <person name="Wang M."/>
        </authorList>
    </citation>
    <scope>NUCLEOTIDE SEQUENCE [LARGE SCALE GENOMIC DNA]</scope>
    <source>
        <strain evidence="2">GT-2023</strain>
        <tissue evidence="2">Liver</tissue>
    </source>
</reference>
<organism evidence="2 3">
    <name type="scientific">Cirrhinus molitorella</name>
    <name type="common">mud carp</name>
    <dbReference type="NCBI Taxonomy" id="172907"/>
    <lineage>
        <taxon>Eukaryota</taxon>
        <taxon>Metazoa</taxon>
        <taxon>Chordata</taxon>
        <taxon>Craniata</taxon>
        <taxon>Vertebrata</taxon>
        <taxon>Euteleostomi</taxon>
        <taxon>Actinopterygii</taxon>
        <taxon>Neopterygii</taxon>
        <taxon>Teleostei</taxon>
        <taxon>Ostariophysi</taxon>
        <taxon>Cypriniformes</taxon>
        <taxon>Cyprinidae</taxon>
        <taxon>Labeoninae</taxon>
        <taxon>Labeonini</taxon>
        <taxon>Cirrhinus</taxon>
    </lineage>
</organism>
<evidence type="ECO:0000313" key="2">
    <source>
        <dbReference type="EMBL" id="KAL1255465.1"/>
    </source>
</evidence>
<dbReference type="Proteomes" id="UP001558613">
    <property type="component" value="Unassembled WGS sequence"/>
</dbReference>
<feature type="compositionally biased region" description="Polar residues" evidence="1">
    <location>
        <begin position="13"/>
        <end position="23"/>
    </location>
</feature>
<proteinExistence type="predicted"/>
<gene>
    <name evidence="2" type="ORF">QQF64_013526</name>
</gene>
<name>A0ABR3LSP2_9TELE</name>
<keyword evidence="3" id="KW-1185">Reference proteome</keyword>
<protein>
    <submittedName>
        <fullName evidence="2">Uncharacterized protein</fullName>
    </submittedName>
</protein>
<evidence type="ECO:0000256" key="1">
    <source>
        <dbReference type="SAM" id="MobiDB-lite"/>
    </source>
</evidence>
<feature type="region of interest" description="Disordered" evidence="1">
    <location>
        <begin position="1"/>
        <end position="31"/>
    </location>
</feature>
<accession>A0ABR3LSP2</accession>
<feature type="region of interest" description="Disordered" evidence="1">
    <location>
        <begin position="86"/>
        <end position="117"/>
    </location>
</feature>
<comment type="caution">
    <text evidence="2">The sequence shown here is derived from an EMBL/GenBank/DDBJ whole genome shotgun (WGS) entry which is preliminary data.</text>
</comment>
<dbReference type="EMBL" id="JAYMGO010000019">
    <property type="protein sequence ID" value="KAL1255465.1"/>
    <property type="molecule type" value="Genomic_DNA"/>
</dbReference>
<sequence length="117" mass="12978">MPAENDKDAVTSLPETPTKSPQLKMQHHTTEPSNAVLLEARSWGKDEFLEKLLVIEKFVLCNSSHIAELGAKMDMIADEADLGVTNSSATKDQHTSLKTGRIRGLQKALEPSDRWYS</sequence>